<dbReference type="AlphaFoldDB" id="A0A8H5C872"/>
<proteinExistence type="predicted"/>
<dbReference type="InterPro" id="IPR027413">
    <property type="entry name" value="GROEL-like_equatorial_sf"/>
</dbReference>
<accession>A0A8H5C872</accession>
<sequence length="230" mass="24774">MPCPDHDALGSDVDLALTPSYANHLLPMCRVCIPSLESEFVPPPDGRTVRRDRSTLTRGARKGIAVEGRGTSATTSIDIPAHPIYSECVKNISTGTRRPPSTVLCSSARGHLLPRPHRGGGYHLGSGEIGAFQDEIGVDHCEFVDVNRPLGRRTYYTTLSPARMKVHHGQALVRLYPPLGGEESPLHDILRVLKPGPKGCDIVIEQAFGAPKVTKAGVMITKSITLKAGF</sequence>
<name>A0A8H5C872_9AGAR</name>
<dbReference type="EMBL" id="JAACJK010000060">
    <property type="protein sequence ID" value="KAF5335782.1"/>
    <property type="molecule type" value="Genomic_DNA"/>
</dbReference>
<evidence type="ECO:0000313" key="2">
    <source>
        <dbReference type="Proteomes" id="UP000541558"/>
    </source>
</evidence>
<dbReference type="SUPFAM" id="SSF48592">
    <property type="entry name" value="GroEL equatorial domain-like"/>
    <property type="match status" value="1"/>
</dbReference>
<evidence type="ECO:0000313" key="1">
    <source>
        <dbReference type="EMBL" id="KAF5335782.1"/>
    </source>
</evidence>
<protein>
    <submittedName>
        <fullName evidence="1">Uncharacterized protein</fullName>
    </submittedName>
</protein>
<comment type="caution">
    <text evidence="1">The sequence shown here is derived from an EMBL/GenBank/DDBJ whole genome shotgun (WGS) entry which is preliminary data.</text>
</comment>
<dbReference type="Gene3D" id="1.10.560.10">
    <property type="entry name" value="GroEL-like equatorial domain"/>
    <property type="match status" value="1"/>
</dbReference>
<reference evidence="1 2" key="1">
    <citation type="journal article" date="2020" name="ISME J.">
        <title>Uncovering the hidden diversity of litter-decomposition mechanisms in mushroom-forming fungi.</title>
        <authorList>
            <person name="Floudas D."/>
            <person name="Bentzer J."/>
            <person name="Ahren D."/>
            <person name="Johansson T."/>
            <person name="Persson P."/>
            <person name="Tunlid A."/>
        </authorList>
    </citation>
    <scope>NUCLEOTIDE SEQUENCE [LARGE SCALE GENOMIC DNA]</scope>
    <source>
        <strain evidence="1 2">CBS 175.51</strain>
    </source>
</reference>
<organism evidence="1 2">
    <name type="scientific">Ephemerocybe angulata</name>
    <dbReference type="NCBI Taxonomy" id="980116"/>
    <lineage>
        <taxon>Eukaryota</taxon>
        <taxon>Fungi</taxon>
        <taxon>Dikarya</taxon>
        <taxon>Basidiomycota</taxon>
        <taxon>Agaricomycotina</taxon>
        <taxon>Agaricomycetes</taxon>
        <taxon>Agaricomycetidae</taxon>
        <taxon>Agaricales</taxon>
        <taxon>Agaricineae</taxon>
        <taxon>Psathyrellaceae</taxon>
        <taxon>Ephemerocybe</taxon>
    </lineage>
</organism>
<dbReference type="OrthoDB" id="10531442at2759"/>
<gene>
    <name evidence="1" type="ORF">D9611_009577</name>
</gene>
<keyword evidence="2" id="KW-1185">Reference proteome</keyword>
<dbReference type="Proteomes" id="UP000541558">
    <property type="component" value="Unassembled WGS sequence"/>
</dbReference>